<dbReference type="EMBL" id="CAJVQB010004319">
    <property type="protein sequence ID" value="CAG8632538.1"/>
    <property type="molecule type" value="Genomic_DNA"/>
</dbReference>
<reference evidence="2 3" key="1">
    <citation type="submission" date="2021-06" db="EMBL/GenBank/DDBJ databases">
        <authorList>
            <person name="Kallberg Y."/>
            <person name="Tangrot J."/>
            <person name="Rosling A."/>
        </authorList>
    </citation>
    <scope>NUCLEOTIDE SEQUENCE [LARGE SCALE GENOMIC DNA]</scope>
    <source>
        <strain evidence="2 3">120-4 pot B 10/14</strain>
    </source>
</reference>
<evidence type="ECO:0000313" key="3">
    <source>
        <dbReference type="Proteomes" id="UP000789901"/>
    </source>
</evidence>
<comment type="caution">
    <text evidence="2">The sequence shown here is derived from an EMBL/GenBank/DDBJ whole genome shotgun (WGS) entry which is preliminary data.</text>
</comment>
<keyword evidence="3" id="KW-1185">Reference proteome</keyword>
<protein>
    <submittedName>
        <fullName evidence="2">12943_t:CDS:1</fullName>
    </submittedName>
</protein>
<name>A0ABN7UNX2_GIGMA</name>
<accession>A0ABN7UNX2</accession>
<proteinExistence type="predicted"/>
<organism evidence="2 3">
    <name type="scientific">Gigaspora margarita</name>
    <dbReference type="NCBI Taxonomy" id="4874"/>
    <lineage>
        <taxon>Eukaryota</taxon>
        <taxon>Fungi</taxon>
        <taxon>Fungi incertae sedis</taxon>
        <taxon>Mucoromycota</taxon>
        <taxon>Glomeromycotina</taxon>
        <taxon>Glomeromycetes</taxon>
        <taxon>Diversisporales</taxon>
        <taxon>Gigasporaceae</taxon>
        <taxon>Gigaspora</taxon>
    </lineage>
</organism>
<dbReference type="Proteomes" id="UP000789901">
    <property type="component" value="Unassembled WGS sequence"/>
</dbReference>
<evidence type="ECO:0000313" key="2">
    <source>
        <dbReference type="EMBL" id="CAG8632538.1"/>
    </source>
</evidence>
<evidence type="ECO:0000256" key="1">
    <source>
        <dbReference type="SAM" id="MobiDB-lite"/>
    </source>
</evidence>
<sequence>MNSNNEYTSKIIHSDDNESYNTTKNFIVESNGKKFWVRFTRAKNKSNPPNKTLSEEGSDNETTSL</sequence>
<gene>
    <name evidence="2" type="ORF">GMARGA_LOCUS8412</name>
</gene>
<feature type="region of interest" description="Disordered" evidence="1">
    <location>
        <begin position="41"/>
        <end position="65"/>
    </location>
</feature>